<comment type="caution">
    <text evidence="5">The sequence shown here is derived from an EMBL/GenBank/DDBJ whole genome shotgun (WGS) entry which is preliminary data.</text>
</comment>
<dbReference type="Proteomes" id="UP001439008">
    <property type="component" value="Unassembled WGS sequence"/>
</dbReference>
<dbReference type="Pfam" id="PF00406">
    <property type="entry name" value="ADK"/>
    <property type="match status" value="1"/>
</dbReference>
<dbReference type="PANTHER" id="PTHR23359">
    <property type="entry name" value="NUCLEOTIDE KINASE"/>
    <property type="match status" value="1"/>
</dbReference>
<evidence type="ECO:0000313" key="6">
    <source>
        <dbReference type="Proteomes" id="UP001439008"/>
    </source>
</evidence>
<comment type="similarity">
    <text evidence="4">Belongs to the adenylate kinase family.</text>
</comment>
<dbReference type="Gene3D" id="3.40.50.300">
    <property type="entry name" value="P-loop containing nucleotide triphosphate hydrolases"/>
    <property type="match status" value="1"/>
</dbReference>
<evidence type="ECO:0008006" key="7">
    <source>
        <dbReference type="Google" id="ProtNLM"/>
    </source>
</evidence>
<evidence type="ECO:0000256" key="2">
    <source>
        <dbReference type="ARBA" id="ARBA00022741"/>
    </source>
</evidence>
<evidence type="ECO:0000256" key="3">
    <source>
        <dbReference type="ARBA" id="ARBA00022777"/>
    </source>
</evidence>
<evidence type="ECO:0000256" key="4">
    <source>
        <dbReference type="RuleBase" id="RU003330"/>
    </source>
</evidence>
<dbReference type="InterPro" id="IPR027417">
    <property type="entry name" value="P-loop_NTPase"/>
</dbReference>
<keyword evidence="2" id="KW-0547">Nucleotide-binding</keyword>
<reference evidence="5 6" key="1">
    <citation type="journal article" date="2024" name="BMC Biol.">
        <title>Comparative genomics of Ascetosporea gives new insight into the evolutionary basis for animal parasitism in Rhizaria.</title>
        <authorList>
            <person name="Hiltunen Thoren M."/>
            <person name="Onut-Brannstrom I."/>
            <person name="Alfjorden A."/>
            <person name="Peckova H."/>
            <person name="Swords F."/>
            <person name="Hooper C."/>
            <person name="Holzer A.S."/>
            <person name="Bass D."/>
            <person name="Burki F."/>
        </authorList>
    </citation>
    <scope>NUCLEOTIDE SEQUENCE [LARGE SCALE GENOMIC DNA]</scope>
    <source>
        <strain evidence="5">20-A016</strain>
    </source>
</reference>
<dbReference type="PRINTS" id="PR00094">
    <property type="entry name" value="ADENYLTKNASE"/>
</dbReference>
<name>A0ABV2AVB9_9EUKA</name>
<dbReference type="InterPro" id="IPR000850">
    <property type="entry name" value="Adenylat/UMP-CMP_kin"/>
</dbReference>
<gene>
    <name evidence="5" type="ORF">MHBO_004911</name>
</gene>
<protein>
    <recommendedName>
        <fullName evidence="7">Adenylate kinase</fullName>
    </recommendedName>
</protein>
<dbReference type="EMBL" id="JBDODL010005754">
    <property type="protein sequence ID" value="MES1923347.1"/>
    <property type="molecule type" value="Genomic_DNA"/>
</dbReference>
<keyword evidence="6" id="KW-1185">Reference proteome</keyword>
<dbReference type="InterPro" id="IPR033690">
    <property type="entry name" value="Adenylat_kinase_CS"/>
</dbReference>
<dbReference type="SUPFAM" id="SSF52540">
    <property type="entry name" value="P-loop containing nucleoside triphosphate hydrolases"/>
    <property type="match status" value="1"/>
</dbReference>
<evidence type="ECO:0000313" key="5">
    <source>
        <dbReference type="EMBL" id="MES1923347.1"/>
    </source>
</evidence>
<dbReference type="CDD" id="cd01428">
    <property type="entry name" value="ADK"/>
    <property type="match status" value="1"/>
</dbReference>
<dbReference type="PROSITE" id="PS00113">
    <property type="entry name" value="ADENYLATE_KINASE"/>
    <property type="match status" value="1"/>
</dbReference>
<proteinExistence type="inferred from homology"/>
<keyword evidence="1 4" id="KW-0808">Transferase</keyword>
<organism evidence="5 6">
    <name type="scientific">Bonamia ostreae</name>
    <dbReference type="NCBI Taxonomy" id="126728"/>
    <lineage>
        <taxon>Eukaryota</taxon>
        <taxon>Sar</taxon>
        <taxon>Rhizaria</taxon>
        <taxon>Endomyxa</taxon>
        <taxon>Ascetosporea</taxon>
        <taxon>Haplosporida</taxon>
        <taxon>Bonamia</taxon>
    </lineage>
</organism>
<sequence>MDKGLLVPDDIVIGLIQKRMSADDVKRKGWILDGFPRTGAQAMALEKASIKPNAVLLLEVALDVLVKRTINRRLDPITDKIYHLEHDREILERDEELKKRLIARSDDTEEKCKLRFETFNENAESVLGCYKEICYPLDGAKHREETFEVISKIIDKLL</sequence>
<keyword evidence="3 4" id="KW-0418">Kinase</keyword>
<dbReference type="HAMAP" id="MF_00235">
    <property type="entry name" value="Adenylate_kinase_Adk"/>
    <property type="match status" value="1"/>
</dbReference>
<evidence type="ECO:0000256" key="1">
    <source>
        <dbReference type="ARBA" id="ARBA00022679"/>
    </source>
</evidence>
<accession>A0ABV2AVB9</accession>